<organism evidence="1 2">
    <name type="scientific">Phaseolus coccineus</name>
    <name type="common">Scarlet runner bean</name>
    <name type="synonym">Phaseolus multiflorus</name>
    <dbReference type="NCBI Taxonomy" id="3886"/>
    <lineage>
        <taxon>Eukaryota</taxon>
        <taxon>Viridiplantae</taxon>
        <taxon>Streptophyta</taxon>
        <taxon>Embryophyta</taxon>
        <taxon>Tracheophyta</taxon>
        <taxon>Spermatophyta</taxon>
        <taxon>Magnoliopsida</taxon>
        <taxon>eudicotyledons</taxon>
        <taxon>Gunneridae</taxon>
        <taxon>Pentapetalae</taxon>
        <taxon>rosids</taxon>
        <taxon>fabids</taxon>
        <taxon>Fabales</taxon>
        <taxon>Fabaceae</taxon>
        <taxon>Papilionoideae</taxon>
        <taxon>50 kb inversion clade</taxon>
        <taxon>NPAAA clade</taxon>
        <taxon>indigoferoid/millettioid clade</taxon>
        <taxon>Phaseoleae</taxon>
        <taxon>Phaseolus</taxon>
    </lineage>
</organism>
<evidence type="ECO:0000313" key="1">
    <source>
        <dbReference type="EMBL" id="KAK7381529.1"/>
    </source>
</evidence>
<evidence type="ECO:0000313" key="2">
    <source>
        <dbReference type="Proteomes" id="UP001374584"/>
    </source>
</evidence>
<dbReference type="Proteomes" id="UP001374584">
    <property type="component" value="Unassembled WGS sequence"/>
</dbReference>
<dbReference type="AlphaFoldDB" id="A0AAN9RQL6"/>
<keyword evidence="2" id="KW-1185">Reference proteome</keyword>
<sequence>MHSFKGCDCLTDSYFDPPVVGEIDHLYLDQRSSGMNADVRNWYHKQSICFYNRTEYEKTAITIVEDPEQKPQAAPA</sequence>
<dbReference type="EMBL" id="JAYMYR010000001">
    <property type="protein sequence ID" value="KAK7381529.1"/>
    <property type="molecule type" value="Genomic_DNA"/>
</dbReference>
<accession>A0AAN9RQL6</accession>
<comment type="caution">
    <text evidence="1">The sequence shown here is derived from an EMBL/GenBank/DDBJ whole genome shotgun (WGS) entry which is preliminary data.</text>
</comment>
<reference evidence="1 2" key="1">
    <citation type="submission" date="2024-01" db="EMBL/GenBank/DDBJ databases">
        <title>The genomes of 5 underutilized Papilionoideae crops provide insights into root nodulation and disease resistanc.</title>
        <authorList>
            <person name="Jiang F."/>
        </authorList>
    </citation>
    <scope>NUCLEOTIDE SEQUENCE [LARGE SCALE GENOMIC DNA]</scope>
    <source>
        <strain evidence="1">JINMINGXINNONG_FW02</strain>
        <tissue evidence="1">Leaves</tissue>
    </source>
</reference>
<gene>
    <name evidence="1" type="ORF">VNO80_00074</name>
</gene>
<name>A0AAN9RQL6_PHACN</name>
<proteinExistence type="predicted"/>
<protein>
    <submittedName>
        <fullName evidence="1">Uncharacterized protein</fullName>
    </submittedName>
</protein>